<feature type="compositionally biased region" description="Polar residues" evidence="1">
    <location>
        <begin position="424"/>
        <end position="438"/>
    </location>
</feature>
<evidence type="ECO:0000256" key="1">
    <source>
        <dbReference type="SAM" id="MobiDB-lite"/>
    </source>
</evidence>
<keyword evidence="3" id="KW-1185">Reference proteome</keyword>
<dbReference type="Proteomes" id="UP001221413">
    <property type="component" value="Unassembled WGS sequence"/>
</dbReference>
<feature type="region of interest" description="Disordered" evidence="1">
    <location>
        <begin position="120"/>
        <end position="453"/>
    </location>
</feature>
<feature type="compositionally biased region" description="Polar residues" evidence="1">
    <location>
        <begin position="243"/>
        <end position="253"/>
    </location>
</feature>
<name>A0AAD6NMQ1_DREDA</name>
<gene>
    <name evidence="2" type="ORF">Dda_0499</name>
</gene>
<feature type="compositionally biased region" description="Polar residues" evidence="1">
    <location>
        <begin position="367"/>
        <end position="385"/>
    </location>
</feature>
<feature type="compositionally biased region" description="Polar residues" evidence="1">
    <location>
        <begin position="180"/>
        <end position="212"/>
    </location>
</feature>
<protein>
    <submittedName>
        <fullName evidence="2">Uncharacterized protein</fullName>
    </submittedName>
</protein>
<feature type="region of interest" description="Disordered" evidence="1">
    <location>
        <begin position="1"/>
        <end position="26"/>
    </location>
</feature>
<sequence>MPPPQASPIPSMGDIKQTESPSGPPPVNHFTVELFQREYKHELRIIDQLVAHMSPLYPVNQEGPPGVSINFTASPDMEKVPQLNDYNLNLVRATAGAWKDWRSEIKKAGIPGWESIKAVAPEPTPASQDSAPAQARGAPFNWGRPSEPQEVKKPAPSKPSSEKVSAISNPSPLPPDPTIQGLSWMNRRNTRATPSDRTSHMQETPTPTISSELKTDDIQAPVTSDPEPASPIPDSTPEIQAAASDSSILTSDPPSRPVESESNAVFQERTVDDQKDLGSQPIAPLEGPQAQATPEESEIAATPSKDDTTMEARPVSAQNDPPAVEAISGSVPEPVNTLENNQQSTQTVGASPELGTDGVNPREPATGISSQTKVDDANTVSQGPALSSGEISEDTGSMKVEINAEGASNPEVDNKPASEAPPAEQTSEAQAESRTAETTPAEAPSKKPWWKIF</sequence>
<evidence type="ECO:0000313" key="3">
    <source>
        <dbReference type="Proteomes" id="UP001221413"/>
    </source>
</evidence>
<evidence type="ECO:0000313" key="2">
    <source>
        <dbReference type="EMBL" id="KAJ6264354.1"/>
    </source>
</evidence>
<dbReference type="EMBL" id="JAQGDS010000001">
    <property type="protein sequence ID" value="KAJ6264354.1"/>
    <property type="molecule type" value="Genomic_DNA"/>
</dbReference>
<comment type="caution">
    <text evidence="2">The sequence shown here is derived from an EMBL/GenBank/DDBJ whole genome shotgun (WGS) entry which is preliminary data.</text>
</comment>
<proteinExistence type="predicted"/>
<dbReference type="AlphaFoldDB" id="A0AAD6NMQ1"/>
<reference evidence="2" key="1">
    <citation type="submission" date="2023-01" db="EMBL/GenBank/DDBJ databases">
        <title>The chitinases involved in constricting ring structure development in the nematode-trapping fungus Drechslerella dactyloides.</title>
        <authorList>
            <person name="Wang R."/>
            <person name="Zhang L."/>
            <person name="Tang P."/>
            <person name="Li S."/>
            <person name="Liang L."/>
        </authorList>
    </citation>
    <scope>NUCLEOTIDE SEQUENCE</scope>
    <source>
        <strain evidence="2">YMF1.00031</strain>
    </source>
</reference>
<accession>A0AAD6NMQ1</accession>
<organism evidence="2 3">
    <name type="scientific">Drechslerella dactyloides</name>
    <name type="common">Nematode-trapping fungus</name>
    <name type="synonym">Arthrobotrys dactyloides</name>
    <dbReference type="NCBI Taxonomy" id="74499"/>
    <lineage>
        <taxon>Eukaryota</taxon>
        <taxon>Fungi</taxon>
        <taxon>Dikarya</taxon>
        <taxon>Ascomycota</taxon>
        <taxon>Pezizomycotina</taxon>
        <taxon>Orbiliomycetes</taxon>
        <taxon>Orbiliales</taxon>
        <taxon>Orbiliaceae</taxon>
        <taxon>Drechslerella</taxon>
    </lineage>
</organism>
<feature type="compositionally biased region" description="Polar residues" evidence="1">
    <location>
        <begin position="337"/>
        <end position="349"/>
    </location>
</feature>